<evidence type="ECO:0000313" key="3">
    <source>
        <dbReference type="Proteomes" id="UP000663844"/>
    </source>
</evidence>
<protein>
    <submittedName>
        <fullName evidence="1">Uncharacterized protein</fullName>
    </submittedName>
</protein>
<evidence type="ECO:0000313" key="1">
    <source>
        <dbReference type="EMBL" id="CAF4261198.1"/>
    </source>
</evidence>
<gene>
    <name evidence="2" type="ORF">OKA104_LOCUS44337</name>
    <name evidence="1" type="ORF">OXD698_LOCUS43984</name>
</gene>
<sequence>MQFIYHILPIVVCVGTFVACKSARGGGSRSGE</sequence>
<accession>A0A820FD97</accession>
<dbReference type="EMBL" id="CAJOAZ010013017">
    <property type="protein sequence ID" value="CAF4261198.1"/>
    <property type="molecule type" value="Genomic_DNA"/>
</dbReference>
<organism evidence="1 3">
    <name type="scientific">Adineta steineri</name>
    <dbReference type="NCBI Taxonomy" id="433720"/>
    <lineage>
        <taxon>Eukaryota</taxon>
        <taxon>Metazoa</taxon>
        <taxon>Spiralia</taxon>
        <taxon>Gnathifera</taxon>
        <taxon>Rotifera</taxon>
        <taxon>Eurotatoria</taxon>
        <taxon>Bdelloidea</taxon>
        <taxon>Adinetida</taxon>
        <taxon>Adinetidae</taxon>
        <taxon>Adineta</taxon>
    </lineage>
</organism>
<dbReference type="Proteomes" id="UP000663844">
    <property type="component" value="Unassembled WGS sequence"/>
</dbReference>
<dbReference type="AlphaFoldDB" id="A0A820FD97"/>
<dbReference type="Proteomes" id="UP000663881">
    <property type="component" value="Unassembled WGS sequence"/>
</dbReference>
<comment type="caution">
    <text evidence="1">The sequence shown here is derived from an EMBL/GenBank/DDBJ whole genome shotgun (WGS) entry which is preliminary data.</text>
</comment>
<proteinExistence type="predicted"/>
<feature type="non-terminal residue" evidence="1">
    <location>
        <position position="32"/>
    </location>
</feature>
<name>A0A820FD97_9BILA</name>
<reference evidence="1" key="1">
    <citation type="submission" date="2021-02" db="EMBL/GenBank/DDBJ databases">
        <authorList>
            <person name="Nowell W R."/>
        </authorList>
    </citation>
    <scope>NUCLEOTIDE SEQUENCE</scope>
</reference>
<evidence type="ECO:0000313" key="2">
    <source>
        <dbReference type="EMBL" id="CAF4264885.1"/>
    </source>
</evidence>
<dbReference type="EMBL" id="CAJOAY010013385">
    <property type="protein sequence ID" value="CAF4264885.1"/>
    <property type="molecule type" value="Genomic_DNA"/>
</dbReference>